<dbReference type="PANTHER" id="PTHR28055">
    <property type="entry name" value="ALTERED INHERITANCE OF MITOCHONDRIA PROTEIN 41, MITOCHONDRIAL"/>
    <property type="match status" value="1"/>
</dbReference>
<dbReference type="Proteomes" id="UP000215896">
    <property type="component" value="Unassembled WGS sequence"/>
</dbReference>
<keyword evidence="2" id="KW-1185">Reference proteome</keyword>
<dbReference type="PANTHER" id="PTHR28055:SF1">
    <property type="entry name" value="ALTERED INHERITANCE OF MITOCHONDRIA PROTEIN 41, MITOCHONDRIAL"/>
    <property type="match status" value="1"/>
</dbReference>
<dbReference type="InterPro" id="IPR019004">
    <property type="entry name" value="YqeY/Aim41"/>
</dbReference>
<evidence type="ECO:0000313" key="2">
    <source>
        <dbReference type="Proteomes" id="UP000215896"/>
    </source>
</evidence>
<dbReference type="Gene3D" id="1.10.10.410">
    <property type="match status" value="1"/>
</dbReference>
<gene>
    <name evidence="1" type="ORF">CGZ94_18875</name>
</gene>
<keyword evidence="1" id="KW-0808">Transferase</keyword>
<dbReference type="InterPro" id="IPR003789">
    <property type="entry name" value="Asn/Gln_tRNA_amidoTrase-B-like"/>
</dbReference>
<dbReference type="Gene3D" id="1.10.1510.10">
    <property type="entry name" value="Uncharacterised protein YqeY/AIM41 PF09424, N-terminal domain"/>
    <property type="match status" value="1"/>
</dbReference>
<protein>
    <submittedName>
        <fullName evidence="1">Glutamyl-tRNA amidotransferase</fullName>
    </submittedName>
</protein>
<dbReference type="AlphaFoldDB" id="A0A255G667"/>
<organism evidence="1 2">
    <name type="scientific">Enemella evansiae</name>
    <dbReference type="NCBI Taxonomy" id="2016499"/>
    <lineage>
        <taxon>Bacteria</taxon>
        <taxon>Bacillati</taxon>
        <taxon>Actinomycetota</taxon>
        <taxon>Actinomycetes</taxon>
        <taxon>Propionibacteriales</taxon>
        <taxon>Propionibacteriaceae</taxon>
        <taxon>Enemella</taxon>
    </lineage>
</organism>
<dbReference type="InterPro" id="IPR042184">
    <property type="entry name" value="YqeY/Aim41_N"/>
</dbReference>
<dbReference type="InterPro" id="IPR023168">
    <property type="entry name" value="GatB_Yqey_C_2"/>
</dbReference>
<dbReference type="RefSeq" id="WP_094360576.1">
    <property type="nucleotide sequence ID" value="NZ_NMVK01000036.1"/>
</dbReference>
<name>A0A255G667_9ACTN</name>
<dbReference type="Pfam" id="PF09424">
    <property type="entry name" value="YqeY"/>
    <property type="match status" value="1"/>
</dbReference>
<dbReference type="OrthoDB" id="5244551at2"/>
<accession>A0A255G667</accession>
<dbReference type="GO" id="GO:0016884">
    <property type="term" value="F:carbon-nitrogen ligase activity, with glutamine as amido-N-donor"/>
    <property type="evidence" value="ECO:0007669"/>
    <property type="project" value="InterPro"/>
</dbReference>
<reference evidence="1 2" key="1">
    <citation type="submission" date="2017-07" db="EMBL/GenBank/DDBJ databases">
        <title>Draft whole genome sequences of clinical Proprionibacteriaceae strains.</title>
        <authorList>
            <person name="Bernier A.-M."/>
            <person name="Bernard K."/>
            <person name="Domingo M.-C."/>
        </authorList>
    </citation>
    <scope>NUCLEOTIDE SEQUENCE [LARGE SCALE GENOMIC DNA]</scope>
    <source>
        <strain evidence="1 2">NML 030167</strain>
    </source>
</reference>
<comment type="caution">
    <text evidence="1">The sequence shown here is derived from an EMBL/GenBank/DDBJ whole genome shotgun (WGS) entry which is preliminary data.</text>
</comment>
<sequence length="152" mass="16314">MAELKDRLRADMTTAMKARDKDTTKVLRAVLTAIQTEEVAGDEAHELDADAELKIVTKQVRQRRDSAAEYTKGGRQDLADVELAEAEILQVYLPAPLTDDELAALVDAEVAAAGPEVSMKQMGQIIKAVNARAAGRADGGKIAGLVKSRLQS</sequence>
<dbReference type="EMBL" id="NMVO01000017">
    <property type="protein sequence ID" value="OYO09713.1"/>
    <property type="molecule type" value="Genomic_DNA"/>
</dbReference>
<dbReference type="GO" id="GO:0016740">
    <property type="term" value="F:transferase activity"/>
    <property type="evidence" value="ECO:0007669"/>
    <property type="project" value="UniProtKB-KW"/>
</dbReference>
<accession>A0A4R6LVT4</accession>
<evidence type="ECO:0000313" key="1">
    <source>
        <dbReference type="EMBL" id="OYO09713.1"/>
    </source>
</evidence>
<proteinExistence type="predicted"/>
<dbReference type="SUPFAM" id="SSF89095">
    <property type="entry name" value="GatB/YqeY motif"/>
    <property type="match status" value="1"/>
</dbReference>